<evidence type="ECO:0000313" key="1">
    <source>
        <dbReference type="EMBL" id="KAJ3665547.1"/>
    </source>
</evidence>
<comment type="caution">
    <text evidence="1">The sequence shown here is derived from an EMBL/GenBank/DDBJ whole genome shotgun (WGS) entry which is preliminary data.</text>
</comment>
<name>A0AA38J682_9CUCU</name>
<keyword evidence="2" id="KW-1185">Reference proteome</keyword>
<dbReference type="Proteomes" id="UP001168821">
    <property type="component" value="Unassembled WGS sequence"/>
</dbReference>
<accession>A0AA38J682</accession>
<dbReference type="EMBL" id="JALNTZ010000001">
    <property type="protein sequence ID" value="KAJ3665547.1"/>
    <property type="molecule type" value="Genomic_DNA"/>
</dbReference>
<gene>
    <name evidence="1" type="ORF">Zmor_001038</name>
</gene>
<reference evidence="1" key="1">
    <citation type="journal article" date="2023" name="G3 (Bethesda)">
        <title>Whole genome assemblies of Zophobas morio and Tenebrio molitor.</title>
        <authorList>
            <person name="Kaur S."/>
            <person name="Stinson S.A."/>
            <person name="diCenzo G.C."/>
        </authorList>
    </citation>
    <scope>NUCLEOTIDE SEQUENCE</scope>
    <source>
        <strain evidence="1">QUZm001</strain>
    </source>
</reference>
<proteinExistence type="predicted"/>
<sequence>MQKHDKGQSCVSWLPSCVRLTPLTMVNFPYSKRVDMVMFYGVVRKLWIDLFSNRASPCERILQSEEQILERVKEEPEIITHRLAAEVEVSQFVVHRTLNEQGPHPFHV</sequence>
<dbReference type="AlphaFoldDB" id="A0AA38J682"/>
<protein>
    <submittedName>
        <fullName evidence="1">Uncharacterized protein</fullName>
    </submittedName>
</protein>
<organism evidence="1 2">
    <name type="scientific">Zophobas morio</name>
    <dbReference type="NCBI Taxonomy" id="2755281"/>
    <lineage>
        <taxon>Eukaryota</taxon>
        <taxon>Metazoa</taxon>
        <taxon>Ecdysozoa</taxon>
        <taxon>Arthropoda</taxon>
        <taxon>Hexapoda</taxon>
        <taxon>Insecta</taxon>
        <taxon>Pterygota</taxon>
        <taxon>Neoptera</taxon>
        <taxon>Endopterygota</taxon>
        <taxon>Coleoptera</taxon>
        <taxon>Polyphaga</taxon>
        <taxon>Cucujiformia</taxon>
        <taxon>Tenebrionidae</taxon>
        <taxon>Zophobas</taxon>
    </lineage>
</organism>
<evidence type="ECO:0000313" key="2">
    <source>
        <dbReference type="Proteomes" id="UP001168821"/>
    </source>
</evidence>